<dbReference type="PANTHER" id="PTHR12281:SF31">
    <property type="entry name" value="DCN1-LIKE PROTEIN 3"/>
    <property type="match status" value="1"/>
</dbReference>
<feature type="compositionally biased region" description="Basic and acidic residues" evidence="2">
    <location>
        <begin position="50"/>
        <end position="62"/>
    </location>
</feature>
<dbReference type="PANTHER" id="PTHR12281">
    <property type="entry name" value="RP42 RELATED"/>
    <property type="match status" value="1"/>
</dbReference>
<dbReference type="EMBL" id="MU856912">
    <property type="protein sequence ID" value="KAK4154448.1"/>
    <property type="molecule type" value="Genomic_DNA"/>
</dbReference>
<dbReference type="AlphaFoldDB" id="A0AAN6ZY26"/>
<dbReference type="InterPro" id="IPR014764">
    <property type="entry name" value="DCN-prot"/>
</dbReference>
<gene>
    <name evidence="4" type="ORF">C8A00DRAFT_14425</name>
</gene>
<protein>
    <recommendedName>
        <fullName evidence="1">Defective in cullin neddylation protein</fullName>
    </recommendedName>
</protein>
<dbReference type="GO" id="GO:0032182">
    <property type="term" value="F:ubiquitin-like protein binding"/>
    <property type="evidence" value="ECO:0007669"/>
    <property type="project" value="TreeGrafter"/>
</dbReference>
<evidence type="ECO:0000313" key="5">
    <source>
        <dbReference type="Proteomes" id="UP001302745"/>
    </source>
</evidence>
<evidence type="ECO:0000256" key="2">
    <source>
        <dbReference type="SAM" id="MobiDB-lite"/>
    </source>
</evidence>
<feature type="domain" description="DCUN1" evidence="3">
    <location>
        <begin position="126"/>
        <end position="368"/>
    </location>
</feature>
<evidence type="ECO:0000313" key="4">
    <source>
        <dbReference type="EMBL" id="KAK4154448.1"/>
    </source>
</evidence>
<keyword evidence="5" id="KW-1185">Reference proteome</keyword>
<evidence type="ECO:0000259" key="3">
    <source>
        <dbReference type="PROSITE" id="PS51229"/>
    </source>
</evidence>
<feature type="compositionally biased region" description="Basic and acidic residues" evidence="2">
    <location>
        <begin position="12"/>
        <end position="26"/>
    </location>
</feature>
<dbReference type="GO" id="GO:0000151">
    <property type="term" value="C:ubiquitin ligase complex"/>
    <property type="evidence" value="ECO:0007669"/>
    <property type="project" value="TreeGrafter"/>
</dbReference>
<comment type="function">
    <text evidence="1">Neddylation of cullins play an essential role in the regulation of SCF-type complexes activity.</text>
</comment>
<dbReference type="InterPro" id="IPR042460">
    <property type="entry name" value="DCN1-like_PONY"/>
</dbReference>
<evidence type="ECO:0000256" key="1">
    <source>
        <dbReference type="RuleBase" id="RU410713"/>
    </source>
</evidence>
<reference evidence="4" key="2">
    <citation type="submission" date="2023-05" db="EMBL/GenBank/DDBJ databases">
        <authorList>
            <consortium name="Lawrence Berkeley National Laboratory"/>
            <person name="Steindorff A."/>
            <person name="Hensen N."/>
            <person name="Bonometti L."/>
            <person name="Westerberg I."/>
            <person name="Brannstrom I.O."/>
            <person name="Guillou S."/>
            <person name="Cros-Aarteil S."/>
            <person name="Calhoun S."/>
            <person name="Haridas S."/>
            <person name="Kuo A."/>
            <person name="Mondo S."/>
            <person name="Pangilinan J."/>
            <person name="Riley R."/>
            <person name="Labutti K."/>
            <person name="Andreopoulos B."/>
            <person name="Lipzen A."/>
            <person name="Chen C."/>
            <person name="Yanf M."/>
            <person name="Daum C."/>
            <person name="Ng V."/>
            <person name="Clum A."/>
            <person name="Ohm R."/>
            <person name="Martin F."/>
            <person name="Silar P."/>
            <person name="Natvig D."/>
            <person name="Lalanne C."/>
            <person name="Gautier V."/>
            <person name="Ament-Velasquez S.L."/>
            <person name="Kruys A."/>
            <person name="Hutchinson M.I."/>
            <person name="Powell A.J."/>
            <person name="Barry K."/>
            <person name="Miller A.N."/>
            <person name="Grigoriev I.V."/>
            <person name="Debuchy R."/>
            <person name="Gladieux P."/>
            <person name="Thoren M.H."/>
            <person name="Johannesson H."/>
        </authorList>
    </citation>
    <scope>NUCLEOTIDE SEQUENCE</scope>
    <source>
        <strain evidence="4">CBS 538.74</strain>
    </source>
</reference>
<dbReference type="InterPro" id="IPR005176">
    <property type="entry name" value="PONY_dom"/>
</dbReference>
<dbReference type="Pfam" id="PF03556">
    <property type="entry name" value="Cullin_binding"/>
    <property type="match status" value="1"/>
</dbReference>
<dbReference type="GO" id="GO:0097602">
    <property type="term" value="F:cullin family protein binding"/>
    <property type="evidence" value="ECO:0007669"/>
    <property type="project" value="TreeGrafter"/>
</dbReference>
<sequence length="384" mass="43090">MLRRFFNSCLQKRSERSPSTSHHPEGSTETDSSDATLIPLQSTHSPTFPTRERLKIPTRAEAEADSQISAAKDPTMPKAARAAKANSTSKSAKDRKPYLRVQQAARFYSSANNAGGLRKSGDGKANVEAALDAIFNTLEPSKHWDSAGDMAPKASKDELDIEGVMGYCQALDVDMENYEFFVLADVVQVQSFGQITRQGFVKGWKQVWEESGGAVSPDMAAHKKHVQSQIGLVRKDVTLFRQVYRSAFAAGKELGRREMGMEMALPSWGELFAPTMKRWRTANVDWFEAWTEYLTQKFWVELEGAKEGEEKGQQGQGEQGKWTRTVSRDLWNQTLLFAEKTLLDETLGFWSEDQAWPGIIDEFVVWCKEKGIAKEKGGEIMEVE</sequence>
<dbReference type="Gene3D" id="1.10.238.200">
    <property type="entry name" value="Cullin, PONY binding domain"/>
    <property type="match status" value="1"/>
</dbReference>
<feature type="compositionally biased region" description="Polar residues" evidence="2">
    <location>
        <begin position="27"/>
        <end position="48"/>
    </location>
</feature>
<proteinExistence type="predicted"/>
<feature type="compositionally biased region" description="Low complexity" evidence="2">
    <location>
        <begin position="78"/>
        <end position="90"/>
    </location>
</feature>
<reference evidence="4" key="1">
    <citation type="journal article" date="2023" name="Mol. Phylogenet. Evol.">
        <title>Genome-scale phylogeny and comparative genomics of the fungal order Sordariales.</title>
        <authorList>
            <person name="Hensen N."/>
            <person name="Bonometti L."/>
            <person name="Westerberg I."/>
            <person name="Brannstrom I.O."/>
            <person name="Guillou S."/>
            <person name="Cros-Aarteil S."/>
            <person name="Calhoun S."/>
            <person name="Haridas S."/>
            <person name="Kuo A."/>
            <person name="Mondo S."/>
            <person name="Pangilinan J."/>
            <person name="Riley R."/>
            <person name="LaButti K."/>
            <person name="Andreopoulos B."/>
            <person name="Lipzen A."/>
            <person name="Chen C."/>
            <person name="Yan M."/>
            <person name="Daum C."/>
            <person name="Ng V."/>
            <person name="Clum A."/>
            <person name="Steindorff A."/>
            <person name="Ohm R.A."/>
            <person name="Martin F."/>
            <person name="Silar P."/>
            <person name="Natvig D.O."/>
            <person name="Lalanne C."/>
            <person name="Gautier V."/>
            <person name="Ament-Velasquez S.L."/>
            <person name="Kruys A."/>
            <person name="Hutchinson M.I."/>
            <person name="Powell A.J."/>
            <person name="Barry K."/>
            <person name="Miller A.N."/>
            <person name="Grigoriev I.V."/>
            <person name="Debuchy R."/>
            <person name="Gladieux P."/>
            <person name="Hiltunen Thoren M."/>
            <person name="Johannesson H."/>
        </authorList>
    </citation>
    <scope>NUCLEOTIDE SEQUENCE</scope>
    <source>
        <strain evidence="4">CBS 538.74</strain>
    </source>
</reference>
<comment type="caution">
    <text evidence="4">The sequence shown here is derived from an EMBL/GenBank/DDBJ whole genome shotgun (WGS) entry which is preliminary data.</text>
</comment>
<dbReference type="PROSITE" id="PS51229">
    <property type="entry name" value="DCUN1"/>
    <property type="match status" value="1"/>
</dbReference>
<dbReference type="GO" id="GO:0045116">
    <property type="term" value="P:protein neddylation"/>
    <property type="evidence" value="ECO:0007669"/>
    <property type="project" value="TreeGrafter"/>
</dbReference>
<name>A0AAN6ZY26_9PEZI</name>
<feature type="region of interest" description="Disordered" evidence="2">
    <location>
        <begin position="1"/>
        <end position="97"/>
    </location>
</feature>
<dbReference type="Proteomes" id="UP001302745">
    <property type="component" value="Unassembled WGS sequence"/>
</dbReference>
<organism evidence="4 5">
    <name type="scientific">Chaetomidium leptoderma</name>
    <dbReference type="NCBI Taxonomy" id="669021"/>
    <lineage>
        <taxon>Eukaryota</taxon>
        <taxon>Fungi</taxon>
        <taxon>Dikarya</taxon>
        <taxon>Ascomycota</taxon>
        <taxon>Pezizomycotina</taxon>
        <taxon>Sordariomycetes</taxon>
        <taxon>Sordariomycetidae</taxon>
        <taxon>Sordariales</taxon>
        <taxon>Chaetomiaceae</taxon>
        <taxon>Chaetomidium</taxon>
    </lineage>
</organism>
<dbReference type="Gene3D" id="1.10.238.10">
    <property type="entry name" value="EF-hand"/>
    <property type="match status" value="1"/>
</dbReference>
<dbReference type="GO" id="GO:0031624">
    <property type="term" value="F:ubiquitin conjugating enzyme binding"/>
    <property type="evidence" value="ECO:0007669"/>
    <property type="project" value="TreeGrafter"/>
</dbReference>
<accession>A0AAN6ZY26</accession>